<dbReference type="RefSeq" id="WP_064466787.1">
    <property type="nucleotide sequence ID" value="NZ_CP017080.1"/>
</dbReference>
<dbReference type="KEGG" id="bmur:ABE28_004895"/>
<dbReference type="Proteomes" id="UP000077926">
    <property type="component" value="Chromosome"/>
</dbReference>
<protein>
    <submittedName>
        <fullName evidence="1">Uncharacterized protein</fullName>
    </submittedName>
</protein>
<keyword evidence="2" id="KW-1185">Reference proteome</keyword>
<gene>
    <name evidence="1" type="ORF">ABE28_004895</name>
</gene>
<dbReference type="AlphaFoldDB" id="A0A1B3XKD9"/>
<proteinExistence type="predicted"/>
<evidence type="ECO:0000313" key="1">
    <source>
        <dbReference type="EMBL" id="AOH53678.1"/>
    </source>
</evidence>
<evidence type="ECO:0000313" key="2">
    <source>
        <dbReference type="Proteomes" id="UP000077926"/>
    </source>
</evidence>
<dbReference type="STRING" id="264697.ABE28_004895"/>
<reference evidence="1 2" key="1">
    <citation type="submission" date="2016-08" db="EMBL/GenBank/DDBJ databases">
        <title>Complete genome sequence of Bacillus muralis G25-68, a strain with toxicity to nematodes.</title>
        <authorList>
            <person name="Zheng Z."/>
        </authorList>
    </citation>
    <scope>NUCLEOTIDE SEQUENCE [LARGE SCALE GENOMIC DNA]</scope>
    <source>
        <strain evidence="1 2">G25-68</strain>
    </source>
</reference>
<name>A0A1B3XKD9_9BACI</name>
<organism evidence="1 2">
    <name type="scientific">Peribacillus muralis</name>
    <dbReference type="NCBI Taxonomy" id="264697"/>
    <lineage>
        <taxon>Bacteria</taxon>
        <taxon>Bacillati</taxon>
        <taxon>Bacillota</taxon>
        <taxon>Bacilli</taxon>
        <taxon>Bacillales</taxon>
        <taxon>Bacillaceae</taxon>
        <taxon>Peribacillus</taxon>
    </lineage>
</organism>
<dbReference type="EMBL" id="CP017080">
    <property type="protein sequence ID" value="AOH53678.1"/>
    <property type="molecule type" value="Genomic_DNA"/>
</dbReference>
<accession>A0A1B3XKD9</accession>
<dbReference type="OrthoDB" id="9797990at2"/>
<sequence length="87" mass="9580">MADELIIKSLSSLEDLQEVQRLEILVWGMDCIPTHQTLTAVKNGGLVLGGYINDELVGFQYSFPGFKEGRVFLCSHPGSVQGRIKGQ</sequence>